<evidence type="ECO:0000313" key="4">
    <source>
        <dbReference type="Proteomes" id="UP001567538"/>
    </source>
</evidence>
<protein>
    <submittedName>
        <fullName evidence="3">Uncharacterized protein</fullName>
    </submittedName>
</protein>
<dbReference type="EMBL" id="JBEAFC010000014">
    <property type="protein sequence ID" value="KAL1531922.1"/>
    <property type="molecule type" value="Genomic_DNA"/>
</dbReference>
<feature type="chain" id="PRO_5044875527" evidence="2">
    <location>
        <begin position="30"/>
        <end position="553"/>
    </location>
</feature>
<evidence type="ECO:0000256" key="1">
    <source>
        <dbReference type="SAM" id="Phobius"/>
    </source>
</evidence>
<organism evidence="3 4">
    <name type="scientific">Salvia divinorum</name>
    <name type="common">Maria pastora</name>
    <name type="synonym">Diviner's sage</name>
    <dbReference type="NCBI Taxonomy" id="28513"/>
    <lineage>
        <taxon>Eukaryota</taxon>
        <taxon>Viridiplantae</taxon>
        <taxon>Streptophyta</taxon>
        <taxon>Embryophyta</taxon>
        <taxon>Tracheophyta</taxon>
        <taxon>Spermatophyta</taxon>
        <taxon>Magnoliopsida</taxon>
        <taxon>eudicotyledons</taxon>
        <taxon>Gunneridae</taxon>
        <taxon>Pentapetalae</taxon>
        <taxon>asterids</taxon>
        <taxon>lamiids</taxon>
        <taxon>Lamiales</taxon>
        <taxon>Lamiaceae</taxon>
        <taxon>Nepetoideae</taxon>
        <taxon>Mentheae</taxon>
        <taxon>Salviinae</taxon>
        <taxon>Salvia</taxon>
        <taxon>Salvia subgen. Calosphace</taxon>
    </lineage>
</organism>
<dbReference type="InterPro" id="IPR040283">
    <property type="entry name" value="DDB_G0292058-like"/>
</dbReference>
<name>A0ABD1FJ99_SALDI</name>
<keyword evidence="1" id="KW-0472">Membrane</keyword>
<proteinExistence type="predicted"/>
<feature type="transmembrane region" description="Helical" evidence="1">
    <location>
        <begin position="96"/>
        <end position="124"/>
    </location>
</feature>
<dbReference type="PANTHER" id="PTHR31414:SF16">
    <property type="entry name" value="TRANSMEMBRANE PROTEIN"/>
    <property type="match status" value="1"/>
</dbReference>
<dbReference type="PANTHER" id="PTHR31414">
    <property type="entry name" value="TRANSMEMBRANE PROTEIN DDB_G0292058"/>
    <property type="match status" value="1"/>
</dbReference>
<keyword evidence="1" id="KW-0812">Transmembrane</keyword>
<feature type="transmembrane region" description="Helical" evidence="1">
    <location>
        <begin position="255"/>
        <end position="278"/>
    </location>
</feature>
<dbReference type="Proteomes" id="UP001567538">
    <property type="component" value="Unassembled WGS sequence"/>
</dbReference>
<feature type="transmembrane region" description="Helical" evidence="1">
    <location>
        <begin position="285"/>
        <end position="307"/>
    </location>
</feature>
<gene>
    <name evidence="3" type="ORF">AAHA92_32003</name>
</gene>
<feature type="signal peptide" evidence="2">
    <location>
        <begin position="1"/>
        <end position="29"/>
    </location>
</feature>
<evidence type="ECO:0000256" key="2">
    <source>
        <dbReference type="SAM" id="SignalP"/>
    </source>
</evidence>
<keyword evidence="1" id="KW-1133">Transmembrane helix</keyword>
<keyword evidence="2" id="KW-0732">Signal</keyword>
<feature type="transmembrane region" description="Helical" evidence="1">
    <location>
        <begin position="145"/>
        <end position="166"/>
    </location>
</feature>
<feature type="transmembrane region" description="Helical" evidence="1">
    <location>
        <begin position="490"/>
        <end position="515"/>
    </location>
</feature>
<reference evidence="3 4" key="1">
    <citation type="submission" date="2024-06" db="EMBL/GenBank/DDBJ databases">
        <title>A chromosome level genome sequence of Diviner's sage (Salvia divinorum).</title>
        <authorList>
            <person name="Ford S.A."/>
            <person name="Ro D.-K."/>
            <person name="Ness R.W."/>
            <person name="Phillips M.A."/>
        </authorList>
    </citation>
    <scope>NUCLEOTIDE SEQUENCE [LARGE SCALE GENOMIC DNA]</scope>
    <source>
        <strain evidence="3">SAF-2024a</strain>
        <tissue evidence="3">Leaf</tissue>
    </source>
</reference>
<comment type="caution">
    <text evidence="3">The sequence shown here is derived from an EMBL/GenBank/DDBJ whole genome shotgun (WGS) entry which is preliminary data.</text>
</comment>
<accession>A0ABD1FJ99</accession>
<evidence type="ECO:0000313" key="3">
    <source>
        <dbReference type="EMBL" id="KAL1531922.1"/>
    </source>
</evidence>
<keyword evidence="4" id="KW-1185">Reference proteome</keyword>
<sequence length="553" mass="60455">MGKRSSLCFAVSLLAVSIFLNSSFVLCHPRDPFKSILGEENMGSWKDQVMSSNGEAPGPASDVSTLVLAANRTKRPDILTRFHKYRGGWDIANKHYWTSVGFTGAAAFSLAILWFVSFGVALLVHYTCGWKIKITSNEASWSLRICLLLLILFTSAAAIGCILLSVGQVDFHGEAMDTLNYVVNQSEYTVETLRNVTEYLSLAKTVNVAQIFLPSDVGNDIDELNVELNTAADTLELKTNENSSKIRIVFSKVKFALIIIAAVMLVVSLLGLVLSIFGHQHVIHIFIISGWLLVAVTFVLCGVFIILDNAIADTCLAMGEWVENPHAETALSNILPCVDQRTTNQTLYKSKQVINDISNMVNGFVGSVANSNPPPQAGSSYYNQSGPVIPPLCYPYDAQLQERICSDGELSMENASTVWQNYTCDASSFGLCTSVGRLTPAMYTELVAAVNVSYALEHYAPLLLNLQNCNFVRDTFRNITSSYCPPLDRYLRVVNAGLGLISVGVMLSLALWILYANRPQREEVFAKLSSRIRRGCGSVDGVRSAAATPQHGA</sequence>
<dbReference type="AlphaFoldDB" id="A0ABD1FJ99"/>